<evidence type="ECO:0000313" key="2">
    <source>
        <dbReference type="Proteomes" id="UP000327157"/>
    </source>
</evidence>
<sequence length="67" mass="7335">MGGEERADPPAPKVLRLLYFVGAGLSSARCSASPWLYSNSSSSPKMLQMPLSDVRFLFEILAECVKQ</sequence>
<proteinExistence type="predicted"/>
<reference evidence="2" key="2">
    <citation type="submission" date="2019-10" db="EMBL/GenBank/DDBJ databases">
        <title>A de novo genome assembly of a pear dwarfing rootstock.</title>
        <authorList>
            <person name="Wang F."/>
            <person name="Wang J."/>
            <person name="Li S."/>
            <person name="Zhang Y."/>
            <person name="Fang M."/>
            <person name="Ma L."/>
            <person name="Zhao Y."/>
            <person name="Jiang S."/>
        </authorList>
    </citation>
    <scope>NUCLEOTIDE SEQUENCE [LARGE SCALE GENOMIC DNA]</scope>
</reference>
<organism evidence="1 2">
    <name type="scientific">Pyrus ussuriensis x Pyrus communis</name>
    <dbReference type="NCBI Taxonomy" id="2448454"/>
    <lineage>
        <taxon>Eukaryota</taxon>
        <taxon>Viridiplantae</taxon>
        <taxon>Streptophyta</taxon>
        <taxon>Embryophyta</taxon>
        <taxon>Tracheophyta</taxon>
        <taxon>Spermatophyta</taxon>
        <taxon>Magnoliopsida</taxon>
        <taxon>eudicotyledons</taxon>
        <taxon>Gunneridae</taxon>
        <taxon>Pentapetalae</taxon>
        <taxon>rosids</taxon>
        <taxon>fabids</taxon>
        <taxon>Rosales</taxon>
        <taxon>Rosaceae</taxon>
        <taxon>Amygdaloideae</taxon>
        <taxon>Maleae</taxon>
        <taxon>Pyrus</taxon>
    </lineage>
</organism>
<gene>
    <name evidence="1" type="ORF">D8674_022601</name>
</gene>
<reference evidence="1 2" key="1">
    <citation type="submission" date="2019-09" db="EMBL/GenBank/DDBJ databases">
        <authorList>
            <person name="Ou C."/>
        </authorList>
    </citation>
    <scope>NUCLEOTIDE SEQUENCE [LARGE SCALE GENOMIC DNA]</scope>
    <source>
        <strain evidence="1">S2</strain>
        <tissue evidence="1">Leaf</tissue>
    </source>
</reference>
<reference evidence="1 2" key="3">
    <citation type="submission" date="2019-11" db="EMBL/GenBank/DDBJ databases">
        <title>A de novo genome assembly of a pear dwarfing rootstock.</title>
        <authorList>
            <person name="Wang F."/>
            <person name="Wang J."/>
            <person name="Li S."/>
            <person name="Zhang Y."/>
            <person name="Fang M."/>
            <person name="Ma L."/>
            <person name="Zhao Y."/>
            <person name="Jiang S."/>
        </authorList>
    </citation>
    <scope>NUCLEOTIDE SEQUENCE [LARGE SCALE GENOMIC DNA]</scope>
    <source>
        <strain evidence="1">S2</strain>
        <tissue evidence="1">Leaf</tissue>
    </source>
</reference>
<keyword evidence="2" id="KW-1185">Reference proteome</keyword>
<dbReference type="Proteomes" id="UP000327157">
    <property type="component" value="Chromosome 3"/>
</dbReference>
<name>A0A5N5GMI8_9ROSA</name>
<evidence type="ECO:0000313" key="1">
    <source>
        <dbReference type="EMBL" id="KAB2616013.1"/>
    </source>
</evidence>
<comment type="caution">
    <text evidence="1">The sequence shown here is derived from an EMBL/GenBank/DDBJ whole genome shotgun (WGS) entry which is preliminary data.</text>
</comment>
<accession>A0A5N5GMI8</accession>
<protein>
    <submittedName>
        <fullName evidence="1">Uncharacterized protein</fullName>
    </submittedName>
</protein>
<dbReference type="AlphaFoldDB" id="A0A5N5GMI8"/>
<dbReference type="EMBL" id="SMOL01000402">
    <property type="protein sequence ID" value="KAB2616013.1"/>
    <property type="molecule type" value="Genomic_DNA"/>
</dbReference>